<feature type="domain" description="Jacalin-type lectin" evidence="4">
    <location>
        <begin position="148"/>
        <end position="295"/>
    </location>
</feature>
<organism evidence="5 6">
    <name type="scientific">Microthlaspi erraticum</name>
    <dbReference type="NCBI Taxonomy" id="1685480"/>
    <lineage>
        <taxon>Eukaryota</taxon>
        <taxon>Viridiplantae</taxon>
        <taxon>Streptophyta</taxon>
        <taxon>Embryophyta</taxon>
        <taxon>Tracheophyta</taxon>
        <taxon>Spermatophyta</taxon>
        <taxon>Magnoliopsida</taxon>
        <taxon>eudicotyledons</taxon>
        <taxon>Gunneridae</taxon>
        <taxon>Pentapetalae</taxon>
        <taxon>rosids</taxon>
        <taxon>malvids</taxon>
        <taxon>Brassicales</taxon>
        <taxon>Brassicaceae</taxon>
        <taxon>Coluteocarpeae</taxon>
        <taxon>Microthlaspi</taxon>
    </lineage>
</organism>
<keyword evidence="2" id="KW-0430">Lectin</keyword>
<evidence type="ECO:0000313" key="5">
    <source>
        <dbReference type="EMBL" id="CAA7040135.1"/>
    </source>
</evidence>
<dbReference type="InterPro" id="IPR033734">
    <property type="entry name" value="Jacalin-like_lectin_dom_plant"/>
</dbReference>
<dbReference type="AlphaFoldDB" id="A0A6D2JLN3"/>
<name>A0A6D2JLN3_9BRAS</name>
<dbReference type="SUPFAM" id="SSF51101">
    <property type="entry name" value="Mannose-binding lectins"/>
    <property type="match status" value="3"/>
</dbReference>
<dbReference type="Proteomes" id="UP000467841">
    <property type="component" value="Unassembled WGS sequence"/>
</dbReference>
<reference evidence="5" key="1">
    <citation type="submission" date="2020-01" db="EMBL/GenBank/DDBJ databases">
        <authorList>
            <person name="Mishra B."/>
        </authorList>
    </citation>
    <scope>NUCLEOTIDE SEQUENCE [LARGE SCALE GENOMIC DNA]</scope>
</reference>
<comment type="similarity">
    <text evidence="1">Belongs to the jacalin lectin family.</text>
</comment>
<feature type="domain" description="Jacalin-type lectin" evidence="4">
    <location>
        <begin position="306"/>
        <end position="454"/>
    </location>
</feature>
<evidence type="ECO:0000256" key="3">
    <source>
        <dbReference type="SAM" id="MobiDB-lite"/>
    </source>
</evidence>
<feature type="region of interest" description="Disordered" evidence="3">
    <location>
        <begin position="1"/>
        <end position="26"/>
    </location>
</feature>
<protein>
    <recommendedName>
        <fullName evidence="4">Jacalin-type lectin domain-containing protein</fullName>
    </recommendedName>
</protein>
<dbReference type="Pfam" id="PF01419">
    <property type="entry name" value="Jacalin"/>
    <property type="match status" value="3"/>
</dbReference>
<sequence length="476" mass="53155">MTERLEAVGESSPASNTKWDDGSDHDDVTKIRVRGDREGIQFIKFDYVGTGQLNDKSFHGFSNQGFTQTFEIDHLNGEHLVSVEGFHNREVIQGLQFKTNWKVSEIMGYENSNFKFTLAVHGKKIIGFHGSARANLNSLGAYVTWITPTKLEAKGGKGSKEWNDGAEYEAVTKIHIRAGLKGIQNIKFDYVDKDGHTKAGLEHGSTSGGGYTLEPFEIKHVDMEYLLFVDVYYNKASGVIQALQFKTNTKTSELMGCYDEETVTKFSLGCNGNKITGFHGYADKYLNSLGAYITSLPLTKLEYKDSVKGRLYDNGTSGYLWDDGTFQGVRKVYVYYDSYCIQCVRFDYDNNGKVKSREHGTKTTAKLQEREFVVDYPNEYLTSVEGTNVYIYPQAVLTSLTFKTSKGRTSPSFGNVFGPNLVEFVLERKGCALVGFHGRSMYNILHTLGAYFFPMPSPEDGEKLEEQGGDGGYGGV</sequence>
<dbReference type="PANTHER" id="PTHR47293:SF73">
    <property type="entry name" value="JACALIN-RELATED LECTIN 46-RELATED"/>
    <property type="match status" value="1"/>
</dbReference>
<evidence type="ECO:0000256" key="1">
    <source>
        <dbReference type="ARBA" id="ARBA00006568"/>
    </source>
</evidence>
<gene>
    <name evidence="5" type="ORF">MERR_LOCUS27370</name>
</gene>
<dbReference type="EMBL" id="CACVBM020001223">
    <property type="protein sequence ID" value="CAA7040135.1"/>
    <property type="molecule type" value="Genomic_DNA"/>
</dbReference>
<feature type="domain" description="Jacalin-type lectin" evidence="4">
    <location>
        <begin position="2"/>
        <end position="145"/>
    </location>
</feature>
<dbReference type="InterPro" id="IPR001229">
    <property type="entry name" value="Jacalin-like_lectin_dom"/>
</dbReference>
<dbReference type="PROSITE" id="PS51752">
    <property type="entry name" value="JACALIN_LECTIN"/>
    <property type="match status" value="3"/>
</dbReference>
<dbReference type="Gene3D" id="2.100.10.30">
    <property type="entry name" value="Jacalin-like lectin domain"/>
    <property type="match status" value="3"/>
</dbReference>
<keyword evidence="6" id="KW-1185">Reference proteome</keyword>
<dbReference type="CDD" id="cd09612">
    <property type="entry name" value="Jacalin"/>
    <property type="match status" value="3"/>
</dbReference>
<evidence type="ECO:0000259" key="4">
    <source>
        <dbReference type="PROSITE" id="PS51752"/>
    </source>
</evidence>
<proteinExistence type="inferred from homology"/>
<dbReference type="OrthoDB" id="1033542at2759"/>
<dbReference type="PANTHER" id="PTHR47293">
    <property type="entry name" value="JACALIN-RELATED LECTIN 3"/>
    <property type="match status" value="1"/>
</dbReference>
<dbReference type="FunFam" id="2.100.10.30:FF:000001">
    <property type="entry name" value="Jacalin-related lectin 33"/>
    <property type="match status" value="3"/>
</dbReference>
<dbReference type="GO" id="GO:0030246">
    <property type="term" value="F:carbohydrate binding"/>
    <property type="evidence" value="ECO:0007669"/>
    <property type="project" value="UniProtKB-KW"/>
</dbReference>
<dbReference type="SMART" id="SM00915">
    <property type="entry name" value="Jacalin"/>
    <property type="match status" value="3"/>
</dbReference>
<evidence type="ECO:0000256" key="2">
    <source>
        <dbReference type="ARBA" id="ARBA00022734"/>
    </source>
</evidence>
<accession>A0A6D2JLN3</accession>
<evidence type="ECO:0000313" key="6">
    <source>
        <dbReference type="Proteomes" id="UP000467841"/>
    </source>
</evidence>
<comment type="caution">
    <text evidence="5">The sequence shown here is derived from an EMBL/GenBank/DDBJ whole genome shotgun (WGS) entry which is preliminary data.</text>
</comment>
<dbReference type="InterPro" id="IPR036404">
    <property type="entry name" value="Jacalin-like_lectin_dom_sf"/>
</dbReference>